<dbReference type="PRINTS" id="PR01415">
    <property type="entry name" value="ANKYRIN"/>
</dbReference>
<dbReference type="Pfam" id="PF12796">
    <property type="entry name" value="Ank_2"/>
    <property type="match status" value="2"/>
</dbReference>
<dbReference type="SMART" id="SM00248">
    <property type="entry name" value="ANK"/>
    <property type="match status" value="5"/>
</dbReference>
<dbReference type="InterPro" id="IPR003409">
    <property type="entry name" value="MORN"/>
</dbReference>
<dbReference type="Proteomes" id="UP000682733">
    <property type="component" value="Unassembled WGS sequence"/>
</dbReference>
<dbReference type="Proteomes" id="UP000663829">
    <property type="component" value="Unassembled WGS sequence"/>
</dbReference>
<dbReference type="Gene3D" id="1.25.40.20">
    <property type="entry name" value="Ankyrin repeat-containing domain"/>
    <property type="match status" value="2"/>
</dbReference>
<dbReference type="EMBL" id="CAJNOK010001137">
    <property type="protein sequence ID" value="CAF0795524.1"/>
    <property type="molecule type" value="Genomic_DNA"/>
</dbReference>
<comment type="caution">
    <text evidence="4">The sequence shown here is derived from an EMBL/GenBank/DDBJ whole genome shotgun (WGS) entry which is preliminary data.</text>
</comment>
<dbReference type="InterPro" id="IPR002110">
    <property type="entry name" value="Ankyrin_rpt"/>
</dbReference>
<keyword evidence="7" id="KW-1185">Reference proteome</keyword>
<dbReference type="SUPFAM" id="SSF82185">
    <property type="entry name" value="Histone H3 K4-specific methyltransferase SET7/9 N-terminal domain"/>
    <property type="match status" value="1"/>
</dbReference>
<accession>A0A814QIU0</accession>
<dbReference type="OrthoDB" id="4429489at2759"/>
<evidence type="ECO:0000256" key="2">
    <source>
        <dbReference type="PROSITE-ProRule" id="PRU00023"/>
    </source>
</evidence>
<dbReference type="Proteomes" id="UP000677228">
    <property type="component" value="Unassembled WGS sequence"/>
</dbReference>
<evidence type="ECO:0000313" key="3">
    <source>
        <dbReference type="EMBL" id="CAF0795524.1"/>
    </source>
</evidence>
<sequence>MWTGNKQGGIYICDNGDIYEGEWTDEGIVNGFGRAEYEDGRIYSGMWKNGSRHGEGTMSYLNGKQLTGNWYEGRLYLHSIDIAKLIHEISNITKTTTSCFTDLKTFFRQKLLCSTSKPERLKVTLKTLLSYTPSEYLNYFINDLLVCETDKWNPLIVSARNGYSDLVKMLLNEFNIDLEKEGTVQVEAYAIKGATALWCAAAWGHLDIIQMLIDRGANVNHYTKTRSTPLRAACFSRRLDIVKYLIDHGADVNIVNSRNHSCLMLASYKGYEELVDYLCKIGCILDATNDEGSTALHAAVEEDHLSIVQCLVSNGAGIIRNSENSTPPTIAALNRRNSIVEYFSNNTKLCSKEERIETLELLASSYVNDVDERTQISFEYMVRAMQMRYLDLSNPTLKIVLPAVEAYENHVECETLDELESIRCNANALYMEALAIRERILGTNSSALLQSIMYRGAVYAEKANYCRCVALWMRVLELKIFHAKPVDENLLKFAEVFIEMARSNIDINTKDLIKILKCVIVQLQHKRTVMYHCTKNEEQKLEEHIFDDNCYTMLFLIVVISKISFIDDFIGVIVKTSKRTSDYLPGDQLFKSIELQNKPQLFHAATFMSQRDNFREE</sequence>
<dbReference type="EMBL" id="CAJOBA010001137">
    <property type="protein sequence ID" value="CAF3578548.1"/>
    <property type="molecule type" value="Genomic_DNA"/>
</dbReference>
<dbReference type="PROSITE" id="PS50088">
    <property type="entry name" value="ANK_REPEAT"/>
    <property type="match status" value="3"/>
</dbReference>
<keyword evidence="1" id="KW-0677">Repeat</keyword>
<feature type="repeat" description="ANK" evidence="2">
    <location>
        <begin position="192"/>
        <end position="224"/>
    </location>
</feature>
<evidence type="ECO:0000313" key="4">
    <source>
        <dbReference type="EMBL" id="CAF1120295.1"/>
    </source>
</evidence>
<feature type="repeat" description="ANK" evidence="2">
    <location>
        <begin position="225"/>
        <end position="257"/>
    </location>
</feature>
<evidence type="ECO:0000313" key="6">
    <source>
        <dbReference type="EMBL" id="CAF3883931.1"/>
    </source>
</evidence>
<gene>
    <name evidence="4" type="ORF">GPM918_LOCUS19657</name>
    <name evidence="3" type="ORF">OVA965_LOCUS4364</name>
    <name evidence="6" type="ORF">SRO942_LOCUS19654</name>
    <name evidence="5" type="ORF">TMI583_LOCUS4362</name>
</gene>
<evidence type="ECO:0000313" key="5">
    <source>
        <dbReference type="EMBL" id="CAF3578548.1"/>
    </source>
</evidence>
<dbReference type="EMBL" id="CAJOBC010006023">
    <property type="protein sequence ID" value="CAF3883931.1"/>
    <property type="molecule type" value="Genomic_DNA"/>
</dbReference>
<dbReference type="SUPFAM" id="SSF48403">
    <property type="entry name" value="Ankyrin repeat"/>
    <property type="match status" value="1"/>
</dbReference>
<reference evidence="4" key="1">
    <citation type="submission" date="2021-02" db="EMBL/GenBank/DDBJ databases">
        <authorList>
            <person name="Nowell W R."/>
        </authorList>
    </citation>
    <scope>NUCLEOTIDE SEQUENCE</scope>
</reference>
<dbReference type="InterPro" id="IPR036770">
    <property type="entry name" value="Ankyrin_rpt-contain_sf"/>
</dbReference>
<dbReference type="EMBL" id="CAJNOQ010006023">
    <property type="protein sequence ID" value="CAF1120295.1"/>
    <property type="molecule type" value="Genomic_DNA"/>
</dbReference>
<proteinExistence type="predicted"/>
<organism evidence="4 7">
    <name type="scientific">Didymodactylos carnosus</name>
    <dbReference type="NCBI Taxonomy" id="1234261"/>
    <lineage>
        <taxon>Eukaryota</taxon>
        <taxon>Metazoa</taxon>
        <taxon>Spiralia</taxon>
        <taxon>Gnathifera</taxon>
        <taxon>Rotifera</taxon>
        <taxon>Eurotatoria</taxon>
        <taxon>Bdelloidea</taxon>
        <taxon>Philodinida</taxon>
        <taxon>Philodinidae</taxon>
        <taxon>Didymodactylos</taxon>
    </lineage>
</organism>
<name>A0A814QIU0_9BILA</name>
<dbReference type="SMART" id="SM00698">
    <property type="entry name" value="MORN"/>
    <property type="match status" value="2"/>
</dbReference>
<evidence type="ECO:0000313" key="7">
    <source>
        <dbReference type="Proteomes" id="UP000663829"/>
    </source>
</evidence>
<dbReference type="PANTHER" id="PTHR24121">
    <property type="entry name" value="NO MECHANORECEPTOR POTENTIAL C, ISOFORM D-RELATED"/>
    <property type="match status" value="1"/>
</dbReference>
<dbReference type="Gene3D" id="2.20.110.10">
    <property type="entry name" value="Histone H3 K4-specific methyltransferase SET7/9 N-terminal domain"/>
    <property type="match status" value="1"/>
</dbReference>
<feature type="repeat" description="ANK" evidence="2">
    <location>
        <begin position="291"/>
        <end position="323"/>
    </location>
</feature>
<dbReference type="AlphaFoldDB" id="A0A814QIU0"/>
<evidence type="ECO:0000256" key="1">
    <source>
        <dbReference type="ARBA" id="ARBA00022737"/>
    </source>
</evidence>
<protein>
    <submittedName>
        <fullName evidence="4">Uncharacterized protein</fullName>
    </submittedName>
</protein>
<dbReference type="PROSITE" id="PS50297">
    <property type="entry name" value="ANK_REP_REGION"/>
    <property type="match status" value="3"/>
</dbReference>
<keyword evidence="2" id="KW-0040">ANK repeat</keyword>
<dbReference type="PANTHER" id="PTHR24121:SF21">
    <property type="entry name" value="ANKYRIN REPEAT FAMILY PROTEIN"/>
    <property type="match status" value="1"/>
</dbReference>
<dbReference type="Proteomes" id="UP000681722">
    <property type="component" value="Unassembled WGS sequence"/>
</dbReference>